<sequence>MKLRVFLLTVTLALFSGASARADYQYQFVSSTGQTSPTTFNVDLNGTINIQVYLVQTAPPTDPKQDLSQHGLVAGGVRLNYMNNNVQVAGITPNSLTAGQFESASTTIANSKKYARLNVINDVDGGAVMPDSNGRVLLGTFTFTGMSMGQTLVYTSDASSGVDNILANGQFLDSMINYSASQITINVVPEPGTMVLSGLLAVGIAGGAARRLRRPVVAA</sequence>
<reference evidence="2 3" key="1">
    <citation type="submission" date="2018-01" db="EMBL/GenBank/DDBJ databases">
        <title>G. obscuriglobus.</title>
        <authorList>
            <person name="Franke J."/>
            <person name="Blomberg W."/>
            <person name="Selmecki A."/>
        </authorList>
    </citation>
    <scope>NUCLEOTIDE SEQUENCE [LARGE SCALE GENOMIC DNA]</scope>
    <source>
        <strain evidence="2 3">DSM 5831</strain>
    </source>
</reference>
<evidence type="ECO:0000313" key="2">
    <source>
        <dbReference type="EMBL" id="AWM38317.1"/>
    </source>
</evidence>
<feature type="chain" id="PRO_5016343119" description="PEP-CTERM sorting domain-containing protein" evidence="1">
    <location>
        <begin position="23"/>
        <end position="219"/>
    </location>
</feature>
<dbReference type="EMBL" id="CP025958">
    <property type="protein sequence ID" value="AWM38317.1"/>
    <property type="molecule type" value="Genomic_DNA"/>
</dbReference>
<dbReference type="Proteomes" id="UP000245802">
    <property type="component" value="Chromosome"/>
</dbReference>
<dbReference type="KEGG" id="gog:C1280_15870"/>
<feature type="signal peptide" evidence="1">
    <location>
        <begin position="1"/>
        <end position="22"/>
    </location>
</feature>
<proteinExistence type="predicted"/>
<keyword evidence="3" id="KW-1185">Reference proteome</keyword>
<dbReference type="RefSeq" id="WP_010048663.1">
    <property type="nucleotide sequence ID" value="NZ_CP025958.1"/>
</dbReference>
<name>A0A2Z3H3L5_9BACT</name>
<dbReference type="AlphaFoldDB" id="A0A2Z3H3L5"/>
<evidence type="ECO:0008006" key="4">
    <source>
        <dbReference type="Google" id="ProtNLM"/>
    </source>
</evidence>
<evidence type="ECO:0000256" key="1">
    <source>
        <dbReference type="SAM" id="SignalP"/>
    </source>
</evidence>
<keyword evidence="1" id="KW-0732">Signal</keyword>
<organism evidence="2 3">
    <name type="scientific">Gemmata obscuriglobus</name>
    <dbReference type="NCBI Taxonomy" id="114"/>
    <lineage>
        <taxon>Bacteria</taxon>
        <taxon>Pseudomonadati</taxon>
        <taxon>Planctomycetota</taxon>
        <taxon>Planctomycetia</taxon>
        <taxon>Gemmatales</taxon>
        <taxon>Gemmataceae</taxon>
        <taxon>Gemmata</taxon>
    </lineage>
</organism>
<protein>
    <recommendedName>
        <fullName evidence="4">PEP-CTERM sorting domain-containing protein</fullName>
    </recommendedName>
</protein>
<accession>A0A2Z3H3L5</accession>
<evidence type="ECO:0000313" key="3">
    <source>
        <dbReference type="Proteomes" id="UP000245802"/>
    </source>
</evidence>
<gene>
    <name evidence="2" type="ORF">C1280_15870</name>
</gene>